<accession>A0AAE0U6K2</accession>
<organism evidence="8 9">
    <name type="scientific">Podospora didyma</name>
    <dbReference type="NCBI Taxonomy" id="330526"/>
    <lineage>
        <taxon>Eukaryota</taxon>
        <taxon>Fungi</taxon>
        <taxon>Dikarya</taxon>
        <taxon>Ascomycota</taxon>
        <taxon>Pezizomycotina</taxon>
        <taxon>Sordariomycetes</taxon>
        <taxon>Sordariomycetidae</taxon>
        <taxon>Sordariales</taxon>
        <taxon>Podosporaceae</taxon>
        <taxon>Podospora</taxon>
    </lineage>
</organism>
<keyword evidence="9" id="KW-1185">Reference proteome</keyword>
<sequence length="536" mass="58455">MPVTDIVSFAFDRQRQYDEEKRLFISAEDPSQFLTANQTVALVRKLIAGLQTAGLQRGDAVLLHLANHYMYGALFFAIIGAGGICCGTNPAYQAFELNHLADLAAPRFIITSEDCLAVVLQVCKRKNIDHTDVFTIDSACRSAAGVPPSVPESTDLEGIRPLTDLLKYGEADWIVLDSTEDMKKTMACYYSTSGTTGLPKLAMFSHYALVAQQVALQPADVPFEVIRLACLPLFHVFGAAWALFSTIRMGQPVLIMSRFDLASFVGSIASHAVSETYVSPPIVHSLNRSGLPLHELLVTLRYVGVGGAPINAHALGNLKGRMHADATVSQVWGMTEFGVATLFPWGEKVDGNAIGRLLKNYDMRLVDSEGAVITSDGKSGELFIRTPGVMTGYRNMPAVAEGEWFRTGDLAHTKDGVLYVDGRAKEIIKVRGWQVAPAEIEAVLLQHPHIADCSVVGTTTDDGLTEVPRAYVVREKRPQSAVLTSAEDVFNFARQRLASYKRLDGGVVFVDGIPRTASGKTQRFKLFQMQAEAEKV</sequence>
<dbReference type="Pfam" id="PF00501">
    <property type="entry name" value="AMP-binding"/>
    <property type="match status" value="1"/>
</dbReference>
<keyword evidence="4" id="KW-0547">Nucleotide-binding</keyword>
<reference evidence="8" key="2">
    <citation type="submission" date="2023-06" db="EMBL/GenBank/DDBJ databases">
        <authorList>
            <consortium name="Lawrence Berkeley National Laboratory"/>
            <person name="Haridas S."/>
            <person name="Hensen N."/>
            <person name="Bonometti L."/>
            <person name="Westerberg I."/>
            <person name="Brannstrom I.O."/>
            <person name="Guillou S."/>
            <person name="Cros-Aarteil S."/>
            <person name="Calhoun S."/>
            <person name="Kuo A."/>
            <person name="Mondo S."/>
            <person name="Pangilinan J."/>
            <person name="Riley R."/>
            <person name="LaButti K."/>
            <person name="Andreopoulos B."/>
            <person name="Lipzen A."/>
            <person name="Chen C."/>
            <person name="Yanf M."/>
            <person name="Daum C."/>
            <person name="Ng V."/>
            <person name="Clum A."/>
            <person name="Steindorff A."/>
            <person name="Ohm R."/>
            <person name="Martin F."/>
            <person name="Silar P."/>
            <person name="Natvig D."/>
            <person name="Lalanne C."/>
            <person name="Gautier V."/>
            <person name="Ament-velasquez S.L."/>
            <person name="Kruys A."/>
            <person name="Hutchinson M.I."/>
            <person name="Powell A.J."/>
            <person name="Barry K."/>
            <person name="Miller A.N."/>
            <person name="Grigoriev I.V."/>
            <person name="Debuchy R."/>
            <person name="Gladieux P."/>
            <person name="Thoren M.H."/>
            <person name="Johannesson H."/>
        </authorList>
    </citation>
    <scope>NUCLEOTIDE SEQUENCE</scope>
    <source>
        <strain evidence="8">CBS 232.78</strain>
    </source>
</reference>
<dbReference type="InterPro" id="IPR000873">
    <property type="entry name" value="AMP-dep_synth/lig_dom"/>
</dbReference>
<dbReference type="InterPro" id="IPR025110">
    <property type="entry name" value="AMP-bd_C"/>
</dbReference>
<dbReference type="PANTHER" id="PTHR24096:SF317">
    <property type="entry name" value="ADENYLATE-FORMING ENZYME AFEA"/>
    <property type="match status" value="1"/>
</dbReference>
<dbReference type="SUPFAM" id="SSF56801">
    <property type="entry name" value="Acetyl-CoA synthetase-like"/>
    <property type="match status" value="1"/>
</dbReference>
<evidence type="ECO:0000313" key="8">
    <source>
        <dbReference type="EMBL" id="KAK3392826.1"/>
    </source>
</evidence>
<evidence type="ECO:0000259" key="7">
    <source>
        <dbReference type="Pfam" id="PF13193"/>
    </source>
</evidence>
<comment type="similarity">
    <text evidence="2">Belongs to the ATP-dependent AMP-binding enzyme family.</text>
</comment>
<protein>
    <submittedName>
        <fullName evidence="8">Uncharacterized protein</fullName>
    </submittedName>
</protein>
<keyword evidence="3" id="KW-0436">Ligase</keyword>
<dbReference type="Gene3D" id="3.40.50.12780">
    <property type="entry name" value="N-terminal domain of ligase-like"/>
    <property type="match status" value="1"/>
</dbReference>
<dbReference type="AlphaFoldDB" id="A0AAE0U6K2"/>
<evidence type="ECO:0000313" key="9">
    <source>
        <dbReference type="Proteomes" id="UP001285441"/>
    </source>
</evidence>
<evidence type="ECO:0000256" key="3">
    <source>
        <dbReference type="ARBA" id="ARBA00022598"/>
    </source>
</evidence>
<evidence type="ECO:0000256" key="2">
    <source>
        <dbReference type="ARBA" id="ARBA00006432"/>
    </source>
</evidence>
<evidence type="ECO:0000256" key="4">
    <source>
        <dbReference type="ARBA" id="ARBA00022741"/>
    </source>
</evidence>
<proteinExistence type="inferred from homology"/>
<feature type="domain" description="AMP-binding enzyme C-terminal" evidence="7">
    <location>
        <begin position="439"/>
        <end position="520"/>
    </location>
</feature>
<dbReference type="GO" id="GO:0005524">
    <property type="term" value="F:ATP binding"/>
    <property type="evidence" value="ECO:0007669"/>
    <property type="project" value="UniProtKB-KW"/>
</dbReference>
<evidence type="ECO:0000256" key="5">
    <source>
        <dbReference type="ARBA" id="ARBA00022840"/>
    </source>
</evidence>
<dbReference type="PANTHER" id="PTHR24096">
    <property type="entry name" value="LONG-CHAIN-FATTY-ACID--COA LIGASE"/>
    <property type="match status" value="1"/>
</dbReference>
<dbReference type="Gene3D" id="3.30.300.30">
    <property type="match status" value="1"/>
</dbReference>
<comment type="caution">
    <text evidence="8">The sequence shown here is derived from an EMBL/GenBank/DDBJ whole genome shotgun (WGS) entry which is preliminary data.</text>
</comment>
<evidence type="ECO:0000256" key="1">
    <source>
        <dbReference type="ARBA" id="ARBA00005179"/>
    </source>
</evidence>
<name>A0AAE0U6K2_9PEZI</name>
<reference evidence="8" key="1">
    <citation type="journal article" date="2023" name="Mol. Phylogenet. Evol.">
        <title>Genome-scale phylogeny and comparative genomics of the fungal order Sordariales.</title>
        <authorList>
            <person name="Hensen N."/>
            <person name="Bonometti L."/>
            <person name="Westerberg I."/>
            <person name="Brannstrom I.O."/>
            <person name="Guillou S."/>
            <person name="Cros-Aarteil S."/>
            <person name="Calhoun S."/>
            <person name="Haridas S."/>
            <person name="Kuo A."/>
            <person name="Mondo S."/>
            <person name="Pangilinan J."/>
            <person name="Riley R."/>
            <person name="LaButti K."/>
            <person name="Andreopoulos B."/>
            <person name="Lipzen A."/>
            <person name="Chen C."/>
            <person name="Yan M."/>
            <person name="Daum C."/>
            <person name="Ng V."/>
            <person name="Clum A."/>
            <person name="Steindorff A."/>
            <person name="Ohm R.A."/>
            <person name="Martin F."/>
            <person name="Silar P."/>
            <person name="Natvig D.O."/>
            <person name="Lalanne C."/>
            <person name="Gautier V."/>
            <person name="Ament-Velasquez S.L."/>
            <person name="Kruys A."/>
            <person name="Hutchinson M.I."/>
            <person name="Powell A.J."/>
            <person name="Barry K."/>
            <person name="Miller A.N."/>
            <person name="Grigoriev I.V."/>
            <person name="Debuchy R."/>
            <person name="Gladieux P."/>
            <person name="Hiltunen Thoren M."/>
            <person name="Johannesson H."/>
        </authorList>
    </citation>
    <scope>NUCLEOTIDE SEQUENCE</scope>
    <source>
        <strain evidence="8">CBS 232.78</strain>
    </source>
</reference>
<dbReference type="EMBL" id="JAULSW010000001">
    <property type="protein sequence ID" value="KAK3392826.1"/>
    <property type="molecule type" value="Genomic_DNA"/>
</dbReference>
<dbReference type="GO" id="GO:0019748">
    <property type="term" value="P:secondary metabolic process"/>
    <property type="evidence" value="ECO:0007669"/>
    <property type="project" value="TreeGrafter"/>
</dbReference>
<comment type="pathway">
    <text evidence="1">Secondary metabolite biosynthesis.</text>
</comment>
<dbReference type="Proteomes" id="UP001285441">
    <property type="component" value="Unassembled WGS sequence"/>
</dbReference>
<dbReference type="GO" id="GO:0016405">
    <property type="term" value="F:CoA-ligase activity"/>
    <property type="evidence" value="ECO:0007669"/>
    <property type="project" value="TreeGrafter"/>
</dbReference>
<dbReference type="InterPro" id="IPR045851">
    <property type="entry name" value="AMP-bd_C_sf"/>
</dbReference>
<feature type="domain" description="AMP-dependent synthetase/ligase" evidence="6">
    <location>
        <begin position="13"/>
        <end position="393"/>
    </location>
</feature>
<dbReference type="Pfam" id="PF13193">
    <property type="entry name" value="AMP-binding_C"/>
    <property type="match status" value="1"/>
</dbReference>
<keyword evidence="5" id="KW-0067">ATP-binding</keyword>
<dbReference type="InterPro" id="IPR042099">
    <property type="entry name" value="ANL_N_sf"/>
</dbReference>
<evidence type="ECO:0000259" key="6">
    <source>
        <dbReference type="Pfam" id="PF00501"/>
    </source>
</evidence>
<gene>
    <name evidence="8" type="ORF">B0H63DRAFT_424631</name>
</gene>